<dbReference type="EMBL" id="CAXIEN010000031">
    <property type="protein sequence ID" value="CAL1268026.1"/>
    <property type="molecule type" value="Genomic_DNA"/>
</dbReference>
<gene>
    <name evidence="2" type="ORF">LARSCL_LOCUS3955</name>
</gene>
<dbReference type="PROSITE" id="PS51257">
    <property type="entry name" value="PROKAR_LIPOPROTEIN"/>
    <property type="match status" value="1"/>
</dbReference>
<sequence>MKIIELFQHVNVDLKPSTKCKIAAFVILIVSLACVLYVSIKDIVMFVNHDPTNNPNSTLPPIPPRMHG</sequence>
<keyword evidence="1" id="KW-1133">Transmembrane helix</keyword>
<comment type="caution">
    <text evidence="2">The sequence shown here is derived from an EMBL/GenBank/DDBJ whole genome shotgun (WGS) entry which is preliminary data.</text>
</comment>
<proteinExistence type="predicted"/>
<dbReference type="Proteomes" id="UP001497382">
    <property type="component" value="Unassembled WGS sequence"/>
</dbReference>
<evidence type="ECO:0000256" key="1">
    <source>
        <dbReference type="SAM" id="Phobius"/>
    </source>
</evidence>
<evidence type="ECO:0000313" key="3">
    <source>
        <dbReference type="Proteomes" id="UP001497382"/>
    </source>
</evidence>
<protein>
    <submittedName>
        <fullName evidence="2">Uncharacterized protein</fullName>
    </submittedName>
</protein>
<keyword evidence="1" id="KW-0812">Transmembrane</keyword>
<accession>A0AAV1ZA89</accession>
<feature type="transmembrane region" description="Helical" evidence="1">
    <location>
        <begin position="22"/>
        <end position="40"/>
    </location>
</feature>
<reference evidence="2 3" key="1">
    <citation type="submission" date="2024-04" db="EMBL/GenBank/DDBJ databases">
        <authorList>
            <person name="Rising A."/>
            <person name="Reimegard J."/>
            <person name="Sonavane S."/>
            <person name="Akerstrom W."/>
            <person name="Nylinder S."/>
            <person name="Hedman E."/>
            <person name="Kallberg Y."/>
        </authorList>
    </citation>
    <scope>NUCLEOTIDE SEQUENCE [LARGE SCALE GENOMIC DNA]</scope>
</reference>
<keyword evidence="1" id="KW-0472">Membrane</keyword>
<dbReference type="AlphaFoldDB" id="A0AAV1ZA89"/>
<evidence type="ECO:0000313" key="2">
    <source>
        <dbReference type="EMBL" id="CAL1268026.1"/>
    </source>
</evidence>
<organism evidence="2 3">
    <name type="scientific">Larinioides sclopetarius</name>
    <dbReference type="NCBI Taxonomy" id="280406"/>
    <lineage>
        <taxon>Eukaryota</taxon>
        <taxon>Metazoa</taxon>
        <taxon>Ecdysozoa</taxon>
        <taxon>Arthropoda</taxon>
        <taxon>Chelicerata</taxon>
        <taxon>Arachnida</taxon>
        <taxon>Araneae</taxon>
        <taxon>Araneomorphae</taxon>
        <taxon>Entelegynae</taxon>
        <taxon>Araneoidea</taxon>
        <taxon>Araneidae</taxon>
        <taxon>Larinioides</taxon>
    </lineage>
</organism>
<name>A0AAV1ZA89_9ARAC</name>
<keyword evidence="3" id="KW-1185">Reference proteome</keyword>